<comment type="caution">
    <text evidence="3">The sequence shown here is derived from an EMBL/GenBank/DDBJ whole genome shotgun (WGS) entry which is preliminary data.</text>
</comment>
<dbReference type="EMBL" id="VRMN01000008">
    <property type="protein sequence ID" value="KAA8492970.1"/>
    <property type="molecule type" value="Genomic_DNA"/>
</dbReference>
<dbReference type="AlphaFoldDB" id="A0A5J4YPS6"/>
<organism evidence="3 4">
    <name type="scientific">Porphyridium purpureum</name>
    <name type="common">Red alga</name>
    <name type="synonym">Porphyridium cruentum</name>
    <dbReference type="NCBI Taxonomy" id="35688"/>
    <lineage>
        <taxon>Eukaryota</taxon>
        <taxon>Rhodophyta</taxon>
        <taxon>Bangiophyceae</taxon>
        <taxon>Porphyridiales</taxon>
        <taxon>Porphyridiaceae</taxon>
        <taxon>Porphyridium</taxon>
    </lineage>
</organism>
<keyword evidence="2" id="KW-0472">Membrane</keyword>
<protein>
    <submittedName>
        <fullName evidence="3">Uncharacterized protein</fullName>
    </submittedName>
</protein>
<evidence type="ECO:0000256" key="1">
    <source>
        <dbReference type="SAM" id="MobiDB-lite"/>
    </source>
</evidence>
<keyword evidence="2" id="KW-1133">Transmembrane helix</keyword>
<accession>A0A5J4YPS6</accession>
<keyword evidence="4" id="KW-1185">Reference proteome</keyword>
<dbReference type="OMA" id="DANAFVM"/>
<evidence type="ECO:0000313" key="3">
    <source>
        <dbReference type="EMBL" id="KAA8492970.1"/>
    </source>
</evidence>
<feature type="compositionally biased region" description="Polar residues" evidence="1">
    <location>
        <begin position="18"/>
        <end position="31"/>
    </location>
</feature>
<feature type="region of interest" description="Disordered" evidence="1">
    <location>
        <begin position="1"/>
        <end position="43"/>
    </location>
</feature>
<gene>
    <name evidence="3" type="ORF">FVE85_9242</name>
</gene>
<reference evidence="4" key="1">
    <citation type="journal article" date="2019" name="Nat. Commun.">
        <title>Expansion of phycobilisome linker gene families in mesophilic red algae.</title>
        <authorList>
            <person name="Lee J."/>
            <person name="Kim D."/>
            <person name="Bhattacharya D."/>
            <person name="Yoon H.S."/>
        </authorList>
    </citation>
    <scope>NUCLEOTIDE SEQUENCE [LARGE SCALE GENOMIC DNA]</scope>
    <source>
        <strain evidence="4">CCMP 1328</strain>
    </source>
</reference>
<feature type="transmembrane region" description="Helical" evidence="2">
    <location>
        <begin position="55"/>
        <end position="74"/>
    </location>
</feature>
<proteinExistence type="predicted"/>
<dbReference type="Proteomes" id="UP000324585">
    <property type="component" value="Unassembled WGS sequence"/>
</dbReference>
<dbReference type="OrthoDB" id="203880at2759"/>
<sequence>MAVRKRTRPEGGRGETQAAGTPQENAAKTQEQQARRVKARQAAASERQRQTMLQVLNVCMVAVFAYLATLYARAIRSNEADQPLTVLYEDFLPPDAFQQLQTCLANSSLLHGENVLNKRNFKGTYGFAVKFNNDGVQQFKDDPAMACLVPYFERAVRNDTNAWVVNVLVCEETQAEVSVGIHVDNTVGIHVPVLRFLAHVVDVLYVSIPRDMQGGSLVIWNYGSGPSIVAPTIDSADREIVPRENHRVSFRGDAFHTVRGFQIPEDVPKQDRLRISLVIEQYKIPSLFYRRTDTYRFQFKTNMTMV</sequence>
<evidence type="ECO:0000256" key="2">
    <source>
        <dbReference type="SAM" id="Phobius"/>
    </source>
</evidence>
<name>A0A5J4YPS6_PORPP</name>
<evidence type="ECO:0000313" key="4">
    <source>
        <dbReference type="Proteomes" id="UP000324585"/>
    </source>
</evidence>
<keyword evidence="2" id="KW-0812">Transmembrane</keyword>